<evidence type="ECO:0000256" key="9">
    <source>
        <dbReference type="ARBA" id="ARBA00022729"/>
    </source>
</evidence>
<evidence type="ECO:0000256" key="11">
    <source>
        <dbReference type="ARBA" id="ARBA00022741"/>
    </source>
</evidence>
<evidence type="ECO:0000313" key="19">
    <source>
        <dbReference type="EMBL" id="PTQ42940.1"/>
    </source>
</evidence>
<keyword evidence="12" id="KW-0067">ATP-binding</keyword>
<dbReference type="Gramene" id="Mp5g05650.1">
    <property type="protein sequence ID" value="Mp5g05650.1.cds1"/>
    <property type="gene ID" value="Mp5g05650"/>
</dbReference>
<feature type="domain" description="Protein kinase" evidence="18">
    <location>
        <begin position="327"/>
        <end position="639"/>
    </location>
</feature>
<gene>
    <name evidence="19" type="ORF">MARPO_0027s0060</name>
</gene>
<dbReference type="OrthoDB" id="4062651at2759"/>
<evidence type="ECO:0000256" key="16">
    <source>
        <dbReference type="SAM" id="Phobius"/>
    </source>
</evidence>
<organism evidence="19 20">
    <name type="scientific">Marchantia polymorpha</name>
    <name type="common">Common liverwort</name>
    <name type="synonym">Marchantia aquatica</name>
    <dbReference type="NCBI Taxonomy" id="3197"/>
    <lineage>
        <taxon>Eukaryota</taxon>
        <taxon>Viridiplantae</taxon>
        <taxon>Streptophyta</taxon>
        <taxon>Embryophyta</taxon>
        <taxon>Marchantiophyta</taxon>
        <taxon>Marchantiopsida</taxon>
        <taxon>Marchantiidae</taxon>
        <taxon>Marchantiales</taxon>
        <taxon>Marchantiaceae</taxon>
        <taxon>Marchantia</taxon>
    </lineage>
</organism>
<dbReference type="AlphaFoldDB" id="A0A2R6XA04"/>
<feature type="signal peptide" evidence="17">
    <location>
        <begin position="1"/>
        <end position="32"/>
    </location>
</feature>
<dbReference type="SUPFAM" id="SSF49899">
    <property type="entry name" value="Concanavalin A-like lectins/glucanases"/>
    <property type="match status" value="1"/>
</dbReference>
<name>A0A2R6XA04_MARPO</name>
<dbReference type="PROSITE" id="PS50011">
    <property type="entry name" value="PROTEIN_KINASE_DOM"/>
    <property type="match status" value="1"/>
</dbReference>
<comment type="similarity">
    <text evidence="4">In the C-terminal section; belongs to the protein kinase superfamily. Ser/Thr protein kinase family.</text>
</comment>
<evidence type="ECO:0000256" key="17">
    <source>
        <dbReference type="SAM" id="SignalP"/>
    </source>
</evidence>
<evidence type="ECO:0000256" key="4">
    <source>
        <dbReference type="ARBA" id="ARBA00010217"/>
    </source>
</evidence>
<dbReference type="SUPFAM" id="SSF56112">
    <property type="entry name" value="Protein kinase-like (PK-like)"/>
    <property type="match status" value="1"/>
</dbReference>
<keyword evidence="11" id="KW-0547">Nucleotide-binding</keyword>
<dbReference type="InterPro" id="IPR050528">
    <property type="entry name" value="L-type_Lectin-RKs"/>
</dbReference>
<dbReference type="InterPro" id="IPR011009">
    <property type="entry name" value="Kinase-like_dom_sf"/>
</dbReference>
<evidence type="ECO:0000256" key="1">
    <source>
        <dbReference type="ARBA" id="ARBA00004236"/>
    </source>
</evidence>
<dbReference type="GO" id="GO:0005524">
    <property type="term" value="F:ATP binding"/>
    <property type="evidence" value="ECO:0007669"/>
    <property type="project" value="UniProtKB-KW"/>
</dbReference>
<dbReference type="GO" id="GO:0004674">
    <property type="term" value="F:protein serine/threonine kinase activity"/>
    <property type="evidence" value="ECO:0007669"/>
    <property type="project" value="UniProtKB-KW"/>
</dbReference>
<dbReference type="InterPro" id="IPR000719">
    <property type="entry name" value="Prot_kinase_dom"/>
</dbReference>
<evidence type="ECO:0000256" key="5">
    <source>
        <dbReference type="ARBA" id="ARBA00012513"/>
    </source>
</evidence>
<accession>A0A2R6XA04</accession>
<dbReference type="GO" id="GO:0051707">
    <property type="term" value="P:response to other organism"/>
    <property type="evidence" value="ECO:0007669"/>
    <property type="project" value="UniProtKB-ARBA"/>
</dbReference>
<dbReference type="Pfam" id="PF07714">
    <property type="entry name" value="PK_Tyr_Ser-Thr"/>
    <property type="match status" value="1"/>
</dbReference>
<dbReference type="GO" id="GO:0005886">
    <property type="term" value="C:plasma membrane"/>
    <property type="evidence" value="ECO:0000318"/>
    <property type="project" value="GO_Central"/>
</dbReference>
<keyword evidence="9 17" id="KW-0732">Signal</keyword>
<evidence type="ECO:0000259" key="18">
    <source>
        <dbReference type="PROSITE" id="PS50011"/>
    </source>
</evidence>
<keyword evidence="20" id="KW-1185">Reference proteome</keyword>
<dbReference type="Pfam" id="PF00139">
    <property type="entry name" value="Lectin_legB"/>
    <property type="match status" value="1"/>
</dbReference>
<dbReference type="EMBL" id="KZ772699">
    <property type="protein sequence ID" value="PTQ42940.1"/>
    <property type="molecule type" value="Genomic_DNA"/>
</dbReference>
<dbReference type="PROSITE" id="PS00307">
    <property type="entry name" value="LECTIN_LEGUME_BETA"/>
    <property type="match status" value="1"/>
</dbReference>
<evidence type="ECO:0000256" key="6">
    <source>
        <dbReference type="ARBA" id="ARBA00022475"/>
    </source>
</evidence>
<evidence type="ECO:0000256" key="15">
    <source>
        <dbReference type="ARBA" id="ARBA00023180"/>
    </source>
</evidence>
<evidence type="ECO:0000256" key="14">
    <source>
        <dbReference type="ARBA" id="ARBA00023136"/>
    </source>
</evidence>
<keyword evidence="8 16" id="KW-0812">Transmembrane</keyword>
<feature type="transmembrane region" description="Helical" evidence="16">
    <location>
        <begin position="272"/>
        <end position="294"/>
    </location>
</feature>
<dbReference type="InterPro" id="IPR019825">
    <property type="entry name" value="Lectin_legB_Mn/Ca_BS"/>
</dbReference>
<dbReference type="Gene3D" id="2.60.120.200">
    <property type="match status" value="1"/>
</dbReference>
<comment type="subcellular location">
    <subcellularLocation>
        <location evidence="1">Cell membrane</location>
    </subcellularLocation>
    <subcellularLocation>
        <location evidence="2">Membrane</location>
        <topology evidence="2">Single-pass type I membrane protein</topology>
    </subcellularLocation>
</comment>
<evidence type="ECO:0000256" key="10">
    <source>
        <dbReference type="ARBA" id="ARBA00022734"/>
    </source>
</evidence>
<evidence type="ECO:0000256" key="13">
    <source>
        <dbReference type="ARBA" id="ARBA00022989"/>
    </source>
</evidence>
<dbReference type="Gene3D" id="1.10.510.10">
    <property type="entry name" value="Transferase(Phosphotransferase) domain 1"/>
    <property type="match status" value="1"/>
</dbReference>
<evidence type="ECO:0000256" key="8">
    <source>
        <dbReference type="ARBA" id="ARBA00022692"/>
    </source>
</evidence>
<comment type="similarity">
    <text evidence="3">In the N-terminal section; belongs to the leguminous lectin family.</text>
</comment>
<dbReference type="EC" id="2.7.11.1" evidence="5"/>
<dbReference type="GO" id="GO:0030246">
    <property type="term" value="F:carbohydrate binding"/>
    <property type="evidence" value="ECO:0007669"/>
    <property type="project" value="UniProtKB-KW"/>
</dbReference>
<feature type="chain" id="PRO_5015362196" description="non-specific serine/threonine protein kinase" evidence="17">
    <location>
        <begin position="33"/>
        <end position="640"/>
    </location>
</feature>
<reference evidence="20" key="1">
    <citation type="journal article" date="2017" name="Cell">
        <title>Insights into land plant evolution garnered from the Marchantia polymorpha genome.</title>
        <authorList>
            <person name="Bowman J.L."/>
            <person name="Kohchi T."/>
            <person name="Yamato K.T."/>
            <person name="Jenkins J."/>
            <person name="Shu S."/>
            <person name="Ishizaki K."/>
            <person name="Yamaoka S."/>
            <person name="Nishihama R."/>
            <person name="Nakamura Y."/>
            <person name="Berger F."/>
            <person name="Adam C."/>
            <person name="Aki S.S."/>
            <person name="Althoff F."/>
            <person name="Araki T."/>
            <person name="Arteaga-Vazquez M.A."/>
            <person name="Balasubrmanian S."/>
            <person name="Barry K."/>
            <person name="Bauer D."/>
            <person name="Boehm C.R."/>
            <person name="Briginshaw L."/>
            <person name="Caballero-Perez J."/>
            <person name="Catarino B."/>
            <person name="Chen F."/>
            <person name="Chiyoda S."/>
            <person name="Chovatia M."/>
            <person name="Davies K.M."/>
            <person name="Delmans M."/>
            <person name="Demura T."/>
            <person name="Dierschke T."/>
            <person name="Dolan L."/>
            <person name="Dorantes-Acosta A.E."/>
            <person name="Eklund D.M."/>
            <person name="Florent S.N."/>
            <person name="Flores-Sandoval E."/>
            <person name="Fujiyama A."/>
            <person name="Fukuzawa H."/>
            <person name="Galik B."/>
            <person name="Grimanelli D."/>
            <person name="Grimwood J."/>
            <person name="Grossniklaus U."/>
            <person name="Hamada T."/>
            <person name="Haseloff J."/>
            <person name="Hetherington A.J."/>
            <person name="Higo A."/>
            <person name="Hirakawa Y."/>
            <person name="Hundley H.N."/>
            <person name="Ikeda Y."/>
            <person name="Inoue K."/>
            <person name="Inoue S.I."/>
            <person name="Ishida S."/>
            <person name="Jia Q."/>
            <person name="Kakita M."/>
            <person name="Kanazawa T."/>
            <person name="Kawai Y."/>
            <person name="Kawashima T."/>
            <person name="Kennedy M."/>
            <person name="Kinose K."/>
            <person name="Kinoshita T."/>
            <person name="Kohara Y."/>
            <person name="Koide E."/>
            <person name="Komatsu K."/>
            <person name="Kopischke S."/>
            <person name="Kubo M."/>
            <person name="Kyozuka J."/>
            <person name="Lagercrantz U."/>
            <person name="Lin S.S."/>
            <person name="Lindquist E."/>
            <person name="Lipzen A.M."/>
            <person name="Lu C.W."/>
            <person name="De Luna E."/>
            <person name="Martienssen R.A."/>
            <person name="Minamino N."/>
            <person name="Mizutani M."/>
            <person name="Mizutani M."/>
            <person name="Mochizuki N."/>
            <person name="Monte I."/>
            <person name="Mosher R."/>
            <person name="Nagasaki H."/>
            <person name="Nakagami H."/>
            <person name="Naramoto S."/>
            <person name="Nishitani K."/>
            <person name="Ohtani M."/>
            <person name="Okamoto T."/>
            <person name="Okumura M."/>
            <person name="Phillips J."/>
            <person name="Pollak B."/>
            <person name="Reinders A."/>
            <person name="Rovekamp M."/>
            <person name="Sano R."/>
            <person name="Sawa S."/>
            <person name="Schmid M.W."/>
            <person name="Shirakawa M."/>
            <person name="Solano R."/>
            <person name="Spunde A."/>
            <person name="Suetsugu N."/>
            <person name="Sugano S."/>
            <person name="Sugiyama A."/>
            <person name="Sun R."/>
            <person name="Suzuki Y."/>
            <person name="Takenaka M."/>
            <person name="Takezawa D."/>
            <person name="Tomogane H."/>
            <person name="Tsuzuki M."/>
            <person name="Ueda T."/>
            <person name="Umeda M."/>
            <person name="Ward J.M."/>
            <person name="Watanabe Y."/>
            <person name="Yazaki K."/>
            <person name="Yokoyama R."/>
            <person name="Yoshitake Y."/>
            <person name="Yotsui I."/>
            <person name="Zachgo S."/>
            <person name="Schmutz J."/>
        </authorList>
    </citation>
    <scope>NUCLEOTIDE SEQUENCE [LARGE SCALE GENOMIC DNA]</scope>
    <source>
        <strain evidence="20">Tak-1</strain>
    </source>
</reference>
<keyword evidence="15" id="KW-0325">Glycoprotein</keyword>
<dbReference type="GO" id="GO:0006952">
    <property type="term" value="P:defense response"/>
    <property type="evidence" value="ECO:0007669"/>
    <property type="project" value="UniProtKB-ARBA"/>
</dbReference>
<dbReference type="Gene3D" id="3.30.200.20">
    <property type="entry name" value="Phosphorylase Kinase, domain 1"/>
    <property type="match status" value="1"/>
</dbReference>
<protein>
    <recommendedName>
        <fullName evidence="5">non-specific serine/threonine protein kinase</fullName>
        <ecNumber evidence="5">2.7.11.1</ecNumber>
    </recommendedName>
</protein>
<dbReference type="InterPro" id="IPR001220">
    <property type="entry name" value="Legume_lectin_dom"/>
</dbReference>
<keyword evidence="14 16" id="KW-0472">Membrane</keyword>
<keyword evidence="7" id="KW-0723">Serine/threonine-protein kinase</keyword>
<evidence type="ECO:0000256" key="2">
    <source>
        <dbReference type="ARBA" id="ARBA00004479"/>
    </source>
</evidence>
<evidence type="ECO:0000256" key="7">
    <source>
        <dbReference type="ARBA" id="ARBA00022527"/>
    </source>
</evidence>
<keyword evidence="7" id="KW-0418">Kinase</keyword>
<dbReference type="CDD" id="cd06899">
    <property type="entry name" value="lectin_legume_LecRK_Arcelin_ConA"/>
    <property type="match status" value="1"/>
</dbReference>
<dbReference type="PANTHER" id="PTHR27007">
    <property type="match status" value="1"/>
</dbReference>
<sequence>MMGTPNLLILVLIGAGWCGVLVTCEFTFGTDASPFFCSEEGSLWCAGDANVGSNGVLNLAPDDRTKPQEYVQTAGMALVSSPIDMRGKLYGWKSFSTHFTFRIEPMYPLGPGDGLAFVMLGSKVKGCAGRNFGAFDCFGWQIVQTVAVEFDTYQNIDIGDINANHVGVDFQSIRSNISRDALEGGISLAGGEVIHAWIDYSAVYEQLEVRIRLDGRKPRDPFLSYSVALSDIFSGPVYVGFAGSNGGCKCHSFYSILYWTFQTFWEFRPLQFLLAIISLVVLLFVLVIILLHCYRSVSFTNLPKENPLSDRLLPEDSPAISPREFSSRELQSYTDGFNHRIRETKSISIYKGTLRMRIGPLWSSWFGWKKFDVAVTAWTTTNSIEAAIEFESMICTLTSVQHGNITRFFGWCREGDKCFVVHEFMRGDLEYALFKSRQSLSWKDRVNVIFDICEALCYLRKRRILHRQVKPSNILLDGVSVAEQGHMVTKAKLNDFRLAEALGPGDKIFVDKSLADEWSAGLSFGGLAPEAVKDGIFSEESDVYAFGSVILQIVTGKRTEDTIPNSSHFLLCNWLVEKLENNCLEDAIDPKLRHPFRQDDAIALLKLGLQCLQPDRNERPSMLVIKKKVESLRLPHSLVS</sequence>
<evidence type="ECO:0000313" key="20">
    <source>
        <dbReference type="Proteomes" id="UP000244005"/>
    </source>
</evidence>
<dbReference type="InterPro" id="IPR013320">
    <property type="entry name" value="ConA-like_dom_sf"/>
</dbReference>
<proteinExistence type="inferred from homology"/>
<keyword evidence="13 16" id="KW-1133">Transmembrane helix</keyword>
<dbReference type="Proteomes" id="UP000244005">
    <property type="component" value="Unassembled WGS sequence"/>
</dbReference>
<evidence type="ECO:0000256" key="3">
    <source>
        <dbReference type="ARBA" id="ARBA00008536"/>
    </source>
</evidence>
<keyword evidence="6" id="KW-1003">Cell membrane</keyword>
<evidence type="ECO:0000256" key="12">
    <source>
        <dbReference type="ARBA" id="ARBA00022840"/>
    </source>
</evidence>
<dbReference type="InterPro" id="IPR001245">
    <property type="entry name" value="Ser-Thr/Tyr_kinase_cat_dom"/>
</dbReference>
<keyword evidence="7" id="KW-0808">Transferase</keyword>
<keyword evidence="10" id="KW-0430">Lectin</keyword>